<evidence type="ECO:0000313" key="3">
    <source>
        <dbReference type="EMBL" id="EGO26530.1"/>
    </source>
</evidence>
<dbReference type="SUPFAM" id="SSF52540">
    <property type="entry name" value="P-loop containing nucleoside triphosphate hydrolases"/>
    <property type="match status" value="1"/>
</dbReference>
<organism>
    <name type="scientific">Serpula lacrymans var. lacrymans (strain S7.9)</name>
    <name type="common">Dry rot fungus</name>
    <dbReference type="NCBI Taxonomy" id="578457"/>
    <lineage>
        <taxon>Eukaryota</taxon>
        <taxon>Fungi</taxon>
        <taxon>Dikarya</taxon>
        <taxon>Basidiomycota</taxon>
        <taxon>Agaricomycotina</taxon>
        <taxon>Agaricomycetes</taxon>
        <taxon>Agaricomycetidae</taxon>
        <taxon>Boletales</taxon>
        <taxon>Coniophorineae</taxon>
        <taxon>Serpulaceae</taxon>
        <taxon>Serpula</taxon>
    </lineage>
</organism>
<keyword evidence="1" id="KW-0677">Repeat</keyword>
<dbReference type="OrthoDB" id="448455at2759"/>
<gene>
    <name evidence="3" type="ORF">SERLADRAFT_463701</name>
</gene>
<dbReference type="InterPro" id="IPR056884">
    <property type="entry name" value="NPHP3-like_N"/>
</dbReference>
<dbReference type="KEGG" id="sla:SERLADRAFT_463701"/>
<evidence type="ECO:0000259" key="2">
    <source>
        <dbReference type="Pfam" id="PF24883"/>
    </source>
</evidence>
<reference evidence="3" key="1">
    <citation type="submission" date="2011-04" db="EMBL/GenBank/DDBJ databases">
        <title>Evolution of plant cell wall degrading machinery underlies the functional diversity of forest fungi.</title>
        <authorList>
            <consortium name="US DOE Joint Genome Institute (JGI-PGF)"/>
            <person name="Eastwood D.C."/>
            <person name="Floudas D."/>
            <person name="Binder M."/>
            <person name="Majcherczyk A."/>
            <person name="Schneider P."/>
            <person name="Aerts A."/>
            <person name="Asiegbu F.O."/>
            <person name="Baker S.E."/>
            <person name="Barry K."/>
            <person name="Bendiksby M."/>
            <person name="Blumentritt M."/>
            <person name="Coutinho P.M."/>
            <person name="Cullen D."/>
            <person name="Cullen D."/>
            <person name="Gathman A."/>
            <person name="Goodell B."/>
            <person name="Henrissat B."/>
            <person name="Ihrmark K."/>
            <person name="Kauserud H."/>
            <person name="Kohler A."/>
            <person name="LaButti K."/>
            <person name="Lapidus A."/>
            <person name="Lavin J.L."/>
            <person name="Lee Y.-H."/>
            <person name="Lindquist E."/>
            <person name="Lilly W."/>
            <person name="Lucas S."/>
            <person name="Morin E."/>
            <person name="Murat C."/>
            <person name="Oguiza J.A."/>
            <person name="Park J."/>
            <person name="Pisabarro A.G."/>
            <person name="Riley R."/>
            <person name="Rosling A."/>
            <person name="Salamov A."/>
            <person name="Schmidt O."/>
            <person name="Schmutz J."/>
            <person name="Skrede I."/>
            <person name="Stenlid J."/>
            <person name="Wiebenga A."/>
            <person name="Xie X."/>
            <person name="Kues U."/>
            <person name="Hibbett D.S."/>
            <person name="Hoffmeister D."/>
            <person name="Hogberg N."/>
            <person name="Martin F."/>
            <person name="Grigoriev I.V."/>
            <person name="Watkinson S.C."/>
        </authorList>
    </citation>
    <scope>NUCLEOTIDE SEQUENCE</scope>
    <source>
        <strain evidence="3">S7.9</strain>
    </source>
</reference>
<dbReference type="GeneID" id="18818614"/>
<dbReference type="PANTHER" id="PTHR10039:SF15">
    <property type="entry name" value="NACHT DOMAIN-CONTAINING PROTEIN"/>
    <property type="match status" value="1"/>
</dbReference>
<proteinExistence type="predicted"/>
<feature type="domain" description="Nephrocystin 3-like N-terminal" evidence="2">
    <location>
        <begin position="81"/>
        <end position="241"/>
    </location>
</feature>
<dbReference type="InterPro" id="IPR027417">
    <property type="entry name" value="P-loop_NTPase"/>
</dbReference>
<accession>F8NQ51</accession>
<dbReference type="HOGENOM" id="CLU_000288_34_5_1"/>
<dbReference type="Gene3D" id="3.40.50.300">
    <property type="entry name" value="P-loop containing nucleotide triphosphate hydrolases"/>
    <property type="match status" value="1"/>
</dbReference>
<dbReference type="EMBL" id="GL945432">
    <property type="protein sequence ID" value="EGO26530.1"/>
    <property type="molecule type" value="Genomic_DNA"/>
</dbReference>
<sequence>MSAHAVDVQGAMAQAPYVDAQRSTFNDISGGRQINLGPITINQHSEDSEEKAEAQRKLADWLTPLNFRQKQSEVYGKRREGTGDWVLDDERFKEWQAGDKRTLWCSGIPGAGKTVLASYIVNHLTNKCKDSNLAVAYIYCDYKDQSAQTVYGLVASILKQFVQDFLPTFKRVNDQYRLHQHKDFRPTLNELHDTLISEIKHFSKVFVVVDALDEITERGSKRYELLSRLQALGCNLLVTSREIQAIREALC</sequence>
<dbReference type="Proteomes" id="UP000008064">
    <property type="component" value="Unassembled WGS sequence"/>
</dbReference>
<name>F8NQ51_SERL9</name>
<dbReference type="Pfam" id="PF24883">
    <property type="entry name" value="NPHP3_N"/>
    <property type="match status" value="1"/>
</dbReference>
<feature type="non-terminal residue" evidence="3">
    <location>
        <position position="251"/>
    </location>
</feature>
<protein>
    <recommendedName>
        <fullName evidence="2">Nephrocystin 3-like N-terminal domain-containing protein</fullName>
    </recommendedName>
</protein>
<dbReference type="PANTHER" id="PTHR10039">
    <property type="entry name" value="AMELOGENIN"/>
    <property type="match status" value="1"/>
</dbReference>
<evidence type="ECO:0000256" key="1">
    <source>
        <dbReference type="ARBA" id="ARBA00022737"/>
    </source>
</evidence>
<dbReference type="AlphaFoldDB" id="F8NQ51"/>
<dbReference type="RefSeq" id="XP_007316703.1">
    <property type="nucleotide sequence ID" value="XM_007316641.1"/>
</dbReference>